<feature type="transmembrane region" description="Helical" evidence="1">
    <location>
        <begin position="193"/>
        <end position="214"/>
    </location>
</feature>
<accession>A0ABS5TVX3</accession>
<dbReference type="Pfam" id="PF01569">
    <property type="entry name" value="PAP2"/>
    <property type="match status" value="1"/>
</dbReference>
<evidence type="ECO:0000256" key="1">
    <source>
        <dbReference type="SAM" id="Phobius"/>
    </source>
</evidence>
<feature type="transmembrane region" description="Helical" evidence="1">
    <location>
        <begin position="102"/>
        <end position="123"/>
    </location>
</feature>
<dbReference type="InterPro" id="IPR036938">
    <property type="entry name" value="PAP2/HPO_sf"/>
</dbReference>
<dbReference type="InterPro" id="IPR000326">
    <property type="entry name" value="PAP2/HPO"/>
</dbReference>
<proteinExistence type="predicted"/>
<feature type="domain" description="Phosphatidic acid phosphatase type 2/haloperoxidase" evidence="2">
    <location>
        <begin position="102"/>
        <end position="208"/>
    </location>
</feature>
<feature type="transmembrane region" description="Helical" evidence="1">
    <location>
        <begin position="235"/>
        <end position="255"/>
    </location>
</feature>
<feature type="transmembrane region" description="Helical" evidence="1">
    <location>
        <begin position="275"/>
        <end position="296"/>
    </location>
</feature>
<sequence>MVTTTTSSTSLVTPRGRAGVVVACLLVCVGCMVGVWALWRVFVDTEDGQLVEAAVLDGARYGRTDLWRVAEKVLDVVSVGAIAIVLLVAIVIAVVRRRWELAVQVAIVAGGANITTQLVKYALLPRPDHGITLGSQDNSLPSGHTTAAMSIAVVLLLVVPARARPPVAVIGAGYTAATGIATLVGRWHRPSDVLAAVLVVLAWTAATCAVTALWPARAREDRFEGPPPARVSRNAVLAGLITLGVGAGVVALVALRQTYDALPVVEGREALLVAYGGGVAATVWASSWAFAVILALRAGASLRLRSA</sequence>
<keyword evidence="1" id="KW-1133">Transmembrane helix</keyword>
<dbReference type="RefSeq" id="WP_214346471.1">
    <property type="nucleotide sequence ID" value="NZ_JAHBOH010000001.1"/>
</dbReference>
<feature type="transmembrane region" description="Helical" evidence="1">
    <location>
        <begin position="76"/>
        <end position="95"/>
    </location>
</feature>
<feature type="transmembrane region" description="Helical" evidence="1">
    <location>
        <begin position="143"/>
        <end position="160"/>
    </location>
</feature>
<feature type="transmembrane region" description="Helical" evidence="1">
    <location>
        <begin position="20"/>
        <end position="39"/>
    </location>
</feature>
<keyword evidence="1" id="KW-0812">Transmembrane</keyword>
<dbReference type="SUPFAM" id="SSF48317">
    <property type="entry name" value="Acid phosphatase/Vanadium-dependent haloperoxidase"/>
    <property type="match status" value="1"/>
</dbReference>
<gene>
    <name evidence="3" type="ORF">KIN34_03025</name>
</gene>
<dbReference type="Proteomes" id="UP000722125">
    <property type="component" value="Unassembled WGS sequence"/>
</dbReference>
<evidence type="ECO:0000259" key="2">
    <source>
        <dbReference type="SMART" id="SM00014"/>
    </source>
</evidence>
<dbReference type="Gene3D" id="1.20.144.10">
    <property type="entry name" value="Phosphatidic acid phosphatase type 2/haloperoxidase"/>
    <property type="match status" value="1"/>
</dbReference>
<reference evidence="3 4" key="1">
    <citation type="submission" date="2021-05" db="EMBL/GenBank/DDBJ databases">
        <title>Description of Cellulomonas sp. DKR-3 sp. nov.</title>
        <authorList>
            <person name="Dahal R.H."/>
            <person name="Chaudhary D.K."/>
        </authorList>
    </citation>
    <scope>NUCLEOTIDE SEQUENCE [LARGE SCALE GENOMIC DNA]</scope>
    <source>
        <strain evidence="3 4">DKR-3</strain>
    </source>
</reference>
<dbReference type="SMART" id="SM00014">
    <property type="entry name" value="acidPPc"/>
    <property type="match status" value="1"/>
</dbReference>
<keyword evidence="4" id="KW-1185">Reference proteome</keyword>
<evidence type="ECO:0000313" key="4">
    <source>
        <dbReference type="Proteomes" id="UP000722125"/>
    </source>
</evidence>
<protein>
    <submittedName>
        <fullName evidence="3">Phosphatase PAP2 family protein</fullName>
    </submittedName>
</protein>
<name>A0ABS5TVX3_9CELL</name>
<organism evidence="3 4">
    <name type="scientific">Cellulomonas fulva</name>
    <dbReference type="NCBI Taxonomy" id="2835530"/>
    <lineage>
        <taxon>Bacteria</taxon>
        <taxon>Bacillati</taxon>
        <taxon>Actinomycetota</taxon>
        <taxon>Actinomycetes</taxon>
        <taxon>Micrococcales</taxon>
        <taxon>Cellulomonadaceae</taxon>
        <taxon>Cellulomonas</taxon>
    </lineage>
</organism>
<keyword evidence="1" id="KW-0472">Membrane</keyword>
<feature type="transmembrane region" description="Helical" evidence="1">
    <location>
        <begin position="167"/>
        <end position="187"/>
    </location>
</feature>
<evidence type="ECO:0000313" key="3">
    <source>
        <dbReference type="EMBL" id="MBT0993261.1"/>
    </source>
</evidence>
<comment type="caution">
    <text evidence="3">The sequence shown here is derived from an EMBL/GenBank/DDBJ whole genome shotgun (WGS) entry which is preliminary data.</text>
</comment>
<dbReference type="EMBL" id="JAHBOH010000001">
    <property type="protein sequence ID" value="MBT0993261.1"/>
    <property type="molecule type" value="Genomic_DNA"/>
</dbReference>